<comment type="subunit">
    <text evidence="3">Interacts with ERF2.</text>
</comment>
<dbReference type="FunCoup" id="A0A5J5ESS2">
    <property type="interactions" value="19"/>
</dbReference>
<comment type="similarity">
    <text evidence="2">Belongs to the ERF4 family.</text>
</comment>
<comment type="caution">
    <text evidence="9">The sequence shown here is derived from an EMBL/GenBank/DDBJ whole genome shotgun (WGS) entry which is preliminary data.</text>
</comment>
<keyword evidence="10" id="KW-1185">Reference proteome</keyword>
<evidence type="ECO:0000256" key="4">
    <source>
        <dbReference type="ARBA" id="ARBA00018463"/>
    </source>
</evidence>
<dbReference type="AlphaFoldDB" id="A0A5J5ESS2"/>
<evidence type="ECO:0000259" key="8">
    <source>
        <dbReference type="Pfam" id="PF10256"/>
    </source>
</evidence>
<feature type="compositionally biased region" description="Polar residues" evidence="7">
    <location>
        <begin position="33"/>
        <end position="45"/>
    </location>
</feature>
<feature type="region of interest" description="Disordered" evidence="7">
    <location>
        <begin position="1"/>
        <end position="112"/>
    </location>
</feature>
<evidence type="ECO:0000256" key="1">
    <source>
        <dbReference type="ARBA" id="ARBA00004406"/>
    </source>
</evidence>
<evidence type="ECO:0000256" key="6">
    <source>
        <dbReference type="ARBA" id="ARBA00023136"/>
    </source>
</evidence>
<dbReference type="Proteomes" id="UP000326924">
    <property type="component" value="Unassembled WGS sequence"/>
</dbReference>
<dbReference type="PANTHER" id="PTHR13254">
    <property type="entry name" value="GOLGI AUTOANTIGEN, GOLGIN SUBFAMILY A, 7"/>
    <property type="match status" value="1"/>
</dbReference>
<evidence type="ECO:0000256" key="7">
    <source>
        <dbReference type="SAM" id="MobiDB-lite"/>
    </source>
</evidence>
<gene>
    <name evidence="9" type="ORF">FN846DRAFT_920596</name>
</gene>
<evidence type="ECO:0000313" key="10">
    <source>
        <dbReference type="Proteomes" id="UP000326924"/>
    </source>
</evidence>
<keyword evidence="5" id="KW-0256">Endoplasmic reticulum</keyword>
<dbReference type="Pfam" id="PF10256">
    <property type="entry name" value="Erf4"/>
    <property type="match status" value="1"/>
</dbReference>
<comment type="subcellular location">
    <subcellularLocation>
        <location evidence="1">Endoplasmic reticulum membrane</location>
        <topology evidence="1">Peripheral membrane protein</topology>
    </subcellularLocation>
</comment>
<proteinExistence type="inferred from homology"/>
<dbReference type="GO" id="GO:0006612">
    <property type="term" value="P:protein targeting to membrane"/>
    <property type="evidence" value="ECO:0007669"/>
    <property type="project" value="TreeGrafter"/>
</dbReference>
<dbReference type="OrthoDB" id="5377273at2759"/>
<name>A0A5J5ESS2_9PEZI</name>
<feature type="domain" description="Golgin subfamily A member 7/ERF4" evidence="8">
    <location>
        <begin position="119"/>
        <end position="235"/>
    </location>
</feature>
<feature type="compositionally biased region" description="Polar residues" evidence="7">
    <location>
        <begin position="70"/>
        <end position="81"/>
    </location>
</feature>
<evidence type="ECO:0000313" key="9">
    <source>
        <dbReference type="EMBL" id="KAA8900861.1"/>
    </source>
</evidence>
<dbReference type="EMBL" id="VXIS01000148">
    <property type="protein sequence ID" value="KAA8900861.1"/>
    <property type="molecule type" value="Genomic_DNA"/>
</dbReference>
<evidence type="ECO:0000256" key="2">
    <source>
        <dbReference type="ARBA" id="ARBA00007732"/>
    </source>
</evidence>
<evidence type="ECO:0000256" key="3">
    <source>
        <dbReference type="ARBA" id="ARBA00011396"/>
    </source>
</evidence>
<evidence type="ECO:0000256" key="5">
    <source>
        <dbReference type="ARBA" id="ARBA00022824"/>
    </source>
</evidence>
<organism evidence="9 10">
    <name type="scientific">Sphaerosporella brunnea</name>
    <dbReference type="NCBI Taxonomy" id="1250544"/>
    <lineage>
        <taxon>Eukaryota</taxon>
        <taxon>Fungi</taxon>
        <taxon>Dikarya</taxon>
        <taxon>Ascomycota</taxon>
        <taxon>Pezizomycotina</taxon>
        <taxon>Pezizomycetes</taxon>
        <taxon>Pezizales</taxon>
        <taxon>Pyronemataceae</taxon>
        <taxon>Sphaerosporella</taxon>
    </lineage>
</organism>
<reference evidence="9 10" key="1">
    <citation type="submission" date="2019-09" db="EMBL/GenBank/DDBJ databases">
        <title>Draft genome of the ectomycorrhizal ascomycete Sphaerosporella brunnea.</title>
        <authorList>
            <consortium name="DOE Joint Genome Institute"/>
            <person name="Benucci G.M."/>
            <person name="Marozzi G."/>
            <person name="Antonielli L."/>
            <person name="Sanchez S."/>
            <person name="Marco P."/>
            <person name="Wang X."/>
            <person name="Falini L.B."/>
            <person name="Barry K."/>
            <person name="Haridas S."/>
            <person name="Lipzen A."/>
            <person name="Labutti K."/>
            <person name="Grigoriev I.V."/>
            <person name="Murat C."/>
            <person name="Martin F."/>
            <person name="Albertini E."/>
            <person name="Donnini D."/>
            <person name="Bonito G."/>
        </authorList>
    </citation>
    <scope>NUCLEOTIDE SEQUENCE [LARGE SCALE GENOMIC DNA]</scope>
    <source>
        <strain evidence="9 10">Sb_GMNB300</strain>
    </source>
</reference>
<feature type="compositionally biased region" description="Polar residues" evidence="7">
    <location>
        <begin position="12"/>
        <end position="24"/>
    </location>
</feature>
<dbReference type="InterPro" id="IPR019383">
    <property type="entry name" value="Golgin_A_7/ERF4"/>
</dbReference>
<dbReference type="InParanoid" id="A0A5J5ESS2"/>
<dbReference type="InterPro" id="IPR051371">
    <property type="entry name" value="Ras_palmitoyltransferase"/>
</dbReference>
<accession>A0A5J5ESS2</accession>
<dbReference type="PANTHER" id="PTHR13254:SF0">
    <property type="entry name" value="GOLGIN SUBFAMILY A MEMBER 7_ERF4 DOMAIN-CONTAINING PROTEIN"/>
    <property type="match status" value="1"/>
</dbReference>
<keyword evidence="6" id="KW-0472">Membrane</keyword>
<sequence length="279" mass="31267">MDPRLSAGGVSPSETQMSYGTSAGDSPHLNLPMQGSSPAQQTWLDRNSGELDLDLDLEAGRGPHPGVPLSNISRSSLTASQRSDDEEDEASQWNPKHPCYPHRNPHIPRDSPEYESTRIIRVVRDYMFSGDLSPAFSNVYPEILEPFVEEQMFREVVRRVNEELYAAHSPWATSNIVDGVVGFLTLWTFEDLVDTTAKRKIDAVEKYLESVNEKLEKETGAKFIPLRRTGYLSLDIQIPDPEVDASDVEDDDQAGDEHIKLHLEGMDRPPTLMVNGQFT</sequence>
<protein>
    <recommendedName>
        <fullName evidence="4">Ras modification protein ERF4</fullName>
    </recommendedName>
</protein>
<dbReference type="GO" id="GO:0005789">
    <property type="term" value="C:endoplasmic reticulum membrane"/>
    <property type="evidence" value="ECO:0007669"/>
    <property type="project" value="UniProtKB-SubCell"/>
</dbReference>
<dbReference type="GO" id="GO:0031211">
    <property type="term" value="C:endoplasmic reticulum palmitoyltransferase complex"/>
    <property type="evidence" value="ECO:0007669"/>
    <property type="project" value="TreeGrafter"/>
</dbReference>